<feature type="compositionally biased region" description="Polar residues" evidence="1">
    <location>
        <begin position="262"/>
        <end position="280"/>
    </location>
</feature>
<feature type="compositionally biased region" description="Polar residues" evidence="1">
    <location>
        <begin position="288"/>
        <end position="307"/>
    </location>
</feature>
<accession>A0A069DNL3</accession>
<sequence length="346" mass="41093">MQRGRNKKKEEEKPSFLSKRVVRTQIRNEWENIRLEETFRQMNRDRYNKNYNFIKKTQDLNKRLLEIHKVKTKLSVSPERRLFARKHGFEIKAQDFEMNYFMRLLFDKEAFLDDLPSPLIRVQDLKFAKEKVLAKKQEKEDTPPKQQEIIIDTARHGTLQKVRKIEPPKKGREMWKFHLEKRQVEREGVMSHEQETELQQVVNAYRKRIVYKIEQIKRPATAQPLSFKRRQHSSASTRKRQQSAGPVTRRHDDTNKQEKLTNEVTEQLPNLSINGISQDNKCNHKSNTRSQRPASCISSTRSKTSDFSCGRLRSTYSAKSKRPEKSYSEMRLHVCGQTKSLFVSKF</sequence>
<evidence type="ECO:0000313" key="2">
    <source>
        <dbReference type="EMBL" id="JAC85172.1"/>
    </source>
</evidence>
<evidence type="ECO:0000256" key="1">
    <source>
        <dbReference type="SAM" id="MobiDB-lite"/>
    </source>
</evidence>
<feature type="region of interest" description="Disordered" evidence="1">
    <location>
        <begin position="222"/>
        <end position="308"/>
    </location>
</feature>
<proteinExistence type="evidence at transcript level"/>
<reference evidence="2" key="1">
    <citation type="journal article" date="2014" name="PLoS Genet.">
        <title>Differential Responses to Wnt and PCP Disruption Predict Expression and Developmental Function of Conserved and Novel Genes in a Cnidarian.</title>
        <authorList>
            <person name="Lapebie P."/>
            <person name="Ruggiero A."/>
            <person name="Barreau C."/>
            <person name="Chevalier S."/>
            <person name="Chang P."/>
            <person name="Dru P."/>
            <person name="Houliston E."/>
            <person name="Momose T."/>
        </authorList>
    </citation>
    <scope>NUCLEOTIDE SEQUENCE</scope>
</reference>
<dbReference type="AlphaFoldDB" id="A0A069DNL3"/>
<dbReference type="EMBL" id="GBGP01000011">
    <property type="protein sequence ID" value="JAC85172.1"/>
    <property type="molecule type" value="mRNA"/>
</dbReference>
<feature type="compositionally biased region" description="Basic and acidic residues" evidence="1">
    <location>
        <begin position="249"/>
        <end position="261"/>
    </location>
</feature>
<name>A0A069DNL3_9CNID</name>
<feature type="compositionally biased region" description="Basic residues" evidence="1">
    <location>
        <begin position="227"/>
        <end position="241"/>
    </location>
</feature>
<protein>
    <submittedName>
        <fullName evidence="2">Putative cnidarian restricted protein</fullName>
    </submittedName>
</protein>
<organism evidence="2">
    <name type="scientific">Clytia hemisphaerica</name>
    <dbReference type="NCBI Taxonomy" id="252671"/>
    <lineage>
        <taxon>Eukaryota</taxon>
        <taxon>Metazoa</taxon>
        <taxon>Cnidaria</taxon>
        <taxon>Hydrozoa</taxon>
        <taxon>Hydroidolina</taxon>
        <taxon>Leptothecata</taxon>
        <taxon>Obeliida</taxon>
        <taxon>Clytiidae</taxon>
        <taxon>Clytia</taxon>
    </lineage>
</organism>